<reference evidence="2 3" key="1">
    <citation type="submission" date="2020-03" db="EMBL/GenBank/DDBJ databases">
        <title>Whole genome shotgun sequence of Phytohabitans suffuscus NBRC 105367.</title>
        <authorList>
            <person name="Komaki H."/>
            <person name="Tamura T."/>
        </authorList>
    </citation>
    <scope>NUCLEOTIDE SEQUENCE [LARGE SCALE GENOMIC DNA]</scope>
    <source>
        <strain evidence="2 3">NBRC 105367</strain>
    </source>
</reference>
<dbReference type="InterPro" id="IPR029044">
    <property type="entry name" value="Nucleotide-diphossugar_trans"/>
</dbReference>
<dbReference type="CDD" id="cd04182">
    <property type="entry name" value="GT_2_like_f"/>
    <property type="match status" value="1"/>
</dbReference>
<dbReference type="KEGG" id="psuu:Psuf_008800"/>
<dbReference type="AlphaFoldDB" id="A0A6F8YBX1"/>
<organism evidence="2 3">
    <name type="scientific">Phytohabitans suffuscus</name>
    <dbReference type="NCBI Taxonomy" id="624315"/>
    <lineage>
        <taxon>Bacteria</taxon>
        <taxon>Bacillati</taxon>
        <taxon>Actinomycetota</taxon>
        <taxon>Actinomycetes</taxon>
        <taxon>Micromonosporales</taxon>
        <taxon>Micromonosporaceae</taxon>
    </lineage>
</organism>
<dbReference type="Proteomes" id="UP000503011">
    <property type="component" value="Chromosome"/>
</dbReference>
<evidence type="ECO:0000313" key="2">
    <source>
        <dbReference type="EMBL" id="BCB83567.1"/>
    </source>
</evidence>
<dbReference type="InterPro" id="IPR025877">
    <property type="entry name" value="MobA-like_NTP_Trfase"/>
</dbReference>
<accession>A0A6F8YBX1</accession>
<name>A0A6F8YBX1_9ACTN</name>
<protein>
    <submittedName>
        <fullName evidence="2">4-diphosphocytidyl-2C-methyl-D-erythritol synthase</fullName>
    </submittedName>
</protein>
<keyword evidence="3" id="KW-1185">Reference proteome</keyword>
<sequence>MTIAGVLLAAGAGRRYGMPKALVRMGGRLLVERGVGTLREGGCDPVVVVLGAAADQVRAEASLGAAIVVENPEWPTGMGSSLGRGLRATLELGAQAALVLLVDLPGVTPAAVRRVAALASPDALVMAGYGPRRGHPVLLGREHWAGVAASATGDVGARPYLAAHSAAVRVVPCDDVADDRDVDTPEEHTGSHA</sequence>
<dbReference type="Gene3D" id="3.90.550.10">
    <property type="entry name" value="Spore Coat Polysaccharide Biosynthesis Protein SpsA, Chain A"/>
    <property type="match status" value="1"/>
</dbReference>
<dbReference type="Pfam" id="PF12804">
    <property type="entry name" value="NTP_transf_3"/>
    <property type="match status" value="1"/>
</dbReference>
<gene>
    <name evidence="2" type="ORF">Psuf_008800</name>
</gene>
<dbReference type="PANTHER" id="PTHR43777:SF1">
    <property type="entry name" value="MOLYBDENUM COFACTOR CYTIDYLYLTRANSFERASE"/>
    <property type="match status" value="1"/>
</dbReference>
<reference evidence="2 3" key="2">
    <citation type="submission" date="2020-03" db="EMBL/GenBank/DDBJ databases">
        <authorList>
            <person name="Ichikawa N."/>
            <person name="Kimura A."/>
            <person name="Kitahashi Y."/>
            <person name="Uohara A."/>
        </authorList>
    </citation>
    <scope>NUCLEOTIDE SEQUENCE [LARGE SCALE GENOMIC DNA]</scope>
    <source>
        <strain evidence="2 3">NBRC 105367</strain>
    </source>
</reference>
<dbReference type="RefSeq" id="WP_173154032.1">
    <property type="nucleotide sequence ID" value="NZ_AP022871.1"/>
</dbReference>
<dbReference type="EMBL" id="AP022871">
    <property type="protein sequence ID" value="BCB83567.1"/>
    <property type="molecule type" value="Genomic_DNA"/>
</dbReference>
<dbReference type="PANTHER" id="PTHR43777">
    <property type="entry name" value="MOLYBDENUM COFACTOR CYTIDYLYLTRANSFERASE"/>
    <property type="match status" value="1"/>
</dbReference>
<evidence type="ECO:0000313" key="3">
    <source>
        <dbReference type="Proteomes" id="UP000503011"/>
    </source>
</evidence>
<feature type="domain" description="MobA-like NTP transferase" evidence="1">
    <location>
        <begin position="5"/>
        <end position="165"/>
    </location>
</feature>
<dbReference type="GO" id="GO:0016779">
    <property type="term" value="F:nucleotidyltransferase activity"/>
    <property type="evidence" value="ECO:0007669"/>
    <property type="project" value="UniProtKB-ARBA"/>
</dbReference>
<proteinExistence type="predicted"/>
<evidence type="ECO:0000259" key="1">
    <source>
        <dbReference type="Pfam" id="PF12804"/>
    </source>
</evidence>
<dbReference type="SUPFAM" id="SSF53448">
    <property type="entry name" value="Nucleotide-diphospho-sugar transferases"/>
    <property type="match status" value="1"/>
</dbReference>